<comment type="caution">
    <text evidence="1">The sequence shown here is derived from an EMBL/GenBank/DDBJ whole genome shotgun (WGS) entry which is preliminary data.</text>
</comment>
<evidence type="ECO:0000313" key="1">
    <source>
        <dbReference type="EMBL" id="CAG8645664.1"/>
    </source>
</evidence>
<name>A0ACA9NBS0_9GLOM</name>
<gene>
    <name evidence="1" type="ORF">DHETER_LOCUS9050</name>
</gene>
<sequence length="160" mass="18519">YDDLSTSSKQVYSPDFSNIMSDDLIILLSFQSTNKQLLSKDDINSDNKLGTDSAIKLLLAYLSENFSSYRKNKKKFYIKSALHIGSKTSTQVHRKVQSLIRKYSEEKKEKTGKGISKWPYFYLMNKIFGNSYIESIAAISESKKMSTEYRKKWNEDHAKI</sequence>
<accession>A0ACA9NBS0</accession>
<feature type="non-terminal residue" evidence="1">
    <location>
        <position position="160"/>
    </location>
</feature>
<evidence type="ECO:0000313" key="2">
    <source>
        <dbReference type="Proteomes" id="UP000789702"/>
    </source>
</evidence>
<reference evidence="1" key="1">
    <citation type="submission" date="2021-06" db="EMBL/GenBank/DDBJ databases">
        <authorList>
            <person name="Kallberg Y."/>
            <person name="Tangrot J."/>
            <person name="Rosling A."/>
        </authorList>
    </citation>
    <scope>NUCLEOTIDE SEQUENCE</scope>
    <source>
        <strain evidence="1">IL203A</strain>
    </source>
</reference>
<dbReference type="EMBL" id="CAJVPU010015261">
    <property type="protein sequence ID" value="CAG8645664.1"/>
    <property type="molecule type" value="Genomic_DNA"/>
</dbReference>
<keyword evidence="2" id="KW-1185">Reference proteome</keyword>
<proteinExistence type="predicted"/>
<dbReference type="Proteomes" id="UP000789702">
    <property type="component" value="Unassembled WGS sequence"/>
</dbReference>
<protein>
    <submittedName>
        <fullName evidence="1">14373_t:CDS:1</fullName>
    </submittedName>
</protein>
<organism evidence="1 2">
    <name type="scientific">Dentiscutata heterogama</name>
    <dbReference type="NCBI Taxonomy" id="1316150"/>
    <lineage>
        <taxon>Eukaryota</taxon>
        <taxon>Fungi</taxon>
        <taxon>Fungi incertae sedis</taxon>
        <taxon>Mucoromycota</taxon>
        <taxon>Glomeromycotina</taxon>
        <taxon>Glomeromycetes</taxon>
        <taxon>Diversisporales</taxon>
        <taxon>Gigasporaceae</taxon>
        <taxon>Dentiscutata</taxon>
    </lineage>
</organism>
<feature type="non-terminal residue" evidence="1">
    <location>
        <position position="1"/>
    </location>
</feature>